<feature type="transmembrane region" description="Helical" evidence="1">
    <location>
        <begin position="44"/>
        <end position="70"/>
    </location>
</feature>
<dbReference type="OrthoDB" id="157646at2"/>
<reference evidence="3 4" key="1">
    <citation type="submission" date="2016-11" db="EMBL/GenBank/DDBJ databases">
        <authorList>
            <person name="Jaros S."/>
            <person name="Januszkiewicz K."/>
            <person name="Wedrychowicz H."/>
        </authorList>
    </citation>
    <scope>NUCLEOTIDE SEQUENCE [LARGE SCALE GENOMIC DNA]</scope>
    <source>
        <strain evidence="3">NCIMB 2154T</strain>
    </source>
</reference>
<dbReference type="GeneID" id="47722960"/>
<dbReference type="KEGG" id="tmar:MARIT_1440"/>
<keyword evidence="1" id="KW-0812">Transmembrane</keyword>
<dbReference type="Proteomes" id="UP000231564">
    <property type="component" value="Chromosome MARIT"/>
</dbReference>
<dbReference type="InterPro" id="IPR043831">
    <property type="entry name" value="DUF5808"/>
</dbReference>
<dbReference type="RefSeq" id="WP_100211124.1">
    <property type="nucleotide sequence ID" value="NZ_CP138495.1"/>
</dbReference>
<evidence type="ECO:0000259" key="2">
    <source>
        <dbReference type="Pfam" id="PF19124"/>
    </source>
</evidence>
<sequence length="77" mass="9202">MKPKEKPTKELLEQWHKDPNNWKYGIFYFNKDDKRLFPPKRNKYFGWTVNFANSTSIIVLVVLVIAIITISKFIKTL</sequence>
<accession>A0A2H1E9G8</accession>
<evidence type="ECO:0000256" key="1">
    <source>
        <dbReference type="SAM" id="Phobius"/>
    </source>
</evidence>
<organism evidence="3 4">
    <name type="scientific">Tenacibaculum maritimum NCIMB 2154</name>
    <dbReference type="NCBI Taxonomy" id="1349785"/>
    <lineage>
        <taxon>Bacteria</taxon>
        <taxon>Pseudomonadati</taxon>
        <taxon>Bacteroidota</taxon>
        <taxon>Flavobacteriia</taxon>
        <taxon>Flavobacteriales</taxon>
        <taxon>Flavobacteriaceae</taxon>
        <taxon>Tenacibaculum</taxon>
    </lineage>
</organism>
<keyword evidence="1" id="KW-1133">Transmembrane helix</keyword>
<name>A0A2H1E9G8_9FLAO</name>
<dbReference type="Pfam" id="PF19124">
    <property type="entry name" value="DUF5808"/>
    <property type="match status" value="1"/>
</dbReference>
<dbReference type="AlphaFoldDB" id="A0A2H1E9G8"/>
<feature type="domain" description="DUF5808" evidence="2">
    <location>
        <begin position="31"/>
        <end position="55"/>
    </location>
</feature>
<evidence type="ECO:0000313" key="4">
    <source>
        <dbReference type="Proteomes" id="UP000231564"/>
    </source>
</evidence>
<proteinExistence type="predicted"/>
<keyword evidence="4" id="KW-1185">Reference proteome</keyword>
<gene>
    <name evidence="3" type="ORF">MARIT_1440</name>
</gene>
<keyword evidence="1" id="KW-0472">Membrane</keyword>
<dbReference type="EMBL" id="LT634361">
    <property type="protein sequence ID" value="SFZ82095.1"/>
    <property type="molecule type" value="Genomic_DNA"/>
</dbReference>
<protein>
    <recommendedName>
        <fullName evidence="2">DUF5808 domain-containing protein</fullName>
    </recommendedName>
</protein>
<evidence type="ECO:0000313" key="3">
    <source>
        <dbReference type="EMBL" id="SFZ82095.1"/>
    </source>
</evidence>